<dbReference type="GO" id="GO:0002764">
    <property type="term" value="P:immune response-regulating signaling pathway"/>
    <property type="evidence" value="ECO:0007669"/>
    <property type="project" value="TreeGrafter"/>
</dbReference>
<organism evidence="5 6">
    <name type="scientific">Varanus komodoensis</name>
    <name type="common">Komodo dragon</name>
    <dbReference type="NCBI Taxonomy" id="61221"/>
    <lineage>
        <taxon>Eukaryota</taxon>
        <taxon>Metazoa</taxon>
        <taxon>Chordata</taxon>
        <taxon>Craniata</taxon>
        <taxon>Vertebrata</taxon>
        <taxon>Euteleostomi</taxon>
        <taxon>Lepidosauria</taxon>
        <taxon>Squamata</taxon>
        <taxon>Bifurcata</taxon>
        <taxon>Unidentata</taxon>
        <taxon>Episquamata</taxon>
        <taxon>Toxicofera</taxon>
        <taxon>Anguimorpha</taxon>
        <taxon>Paleoanguimorpha</taxon>
        <taxon>Varanoidea</taxon>
        <taxon>Varanidae</taxon>
        <taxon>Varanus</taxon>
    </lineage>
</organism>
<dbReference type="PROSITE" id="PS50835">
    <property type="entry name" value="IG_LIKE"/>
    <property type="match status" value="1"/>
</dbReference>
<dbReference type="InterPro" id="IPR013783">
    <property type="entry name" value="Ig-like_fold"/>
</dbReference>
<dbReference type="PANTHER" id="PTHR11738">
    <property type="entry name" value="MHC CLASS I NK CELL RECEPTOR"/>
    <property type="match status" value="1"/>
</dbReference>
<dbReference type="InterPro" id="IPR050412">
    <property type="entry name" value="Ig-like_Receptors_ImmuneReg"/>
</dbReference>
<dbReference type="Proteomes" id="UP000694545">
    <property type="component" value="Unplaced"/>
</dbReference>
<dbReference type="Ensembl" id="ENSVKKT00000006071.1">
    <property type="protein sequence ID" value="ENSVKKP00000005911.1"/>
    <property type="gene ID" value="ENSVKKG00000004311.1"/>
</dbReference>
<evidence type="ECO:0000256" key="3">
    <source>
        <dbReference type="ARBA" id="ARBA00023319"/>
    </source>
</evidence>
<dbReference type="InterPro" id="IPR036179">
    <property type="entry name" value="Ig-like_dom_sf"/>
</dbReference>
<dbReference type="AlphaFoldDB" id="A0A8D2IU88"/>
<evidence type="ECO:0000256" key="2">
    <source>
        <dbReference type="ARBA" id="ARBA00023157"/>
    </source>
</evidence>
<proteinExistence type="predicted"/>
<evidence type="ECO:0000259" key="4">
    <source>
        <dbReference type="PROSITE" id="PS50835"/>
    </source>
</evidence>
<dbReference type="OMA" id="WASTEVY"/>
<dbReference type="Gene3D" id="2.60.40.10">
    <property type="entry name" value="Immunoglobulins"/>
    <property type="match status" value="1"/>
</dbReference>
<accession>A0A8D2IU88</accession>
<evidence type="ECO:0000313" key="5">
    <source>
        <dbReference type="Ensembl" id="ENSVKKP00000005911.1"/>
    </source>
</evidence>
<name>A0A8D2IU88_VARKO</name>
<reference evidence="5" key="1">
    <citation type="submission" date="2025-08" db="UniProtKB">
        <authorList>
            <consortium name="Ensembl"/>
        </authorList>
    </citation>
    <scope>IDENTIFICATION</scope>
</reference>
<dbReference type="SUPFAM" id="SSF48726">
    <property type="entry name" value="Immunoglobulin"/>
    <property type="match status" value="1"/>
</dbReference>
<keyword evidence="1" id="KW-0732">Signal</keyword>
<dbReference type="PANTHER" id="PTHR11738:SF186">
    <property type="entry name" value="OSTEOCLAST-ASSOCIATED IMMUNOGLOBULIN-LIKE RECEPTOR"/>
    <property type="match status" value="1"/>
</dbReference>
<dbReference type="FunFam" id="2.60.40.10:FF:000049">
    <property type="entry name" value="Leukocyte immunoglobulin-like receptor subfamily B member 1"/>
    <property type="match status" value="1"/>
</dbReference>
<reference evidence="5" key="2">
    <citation type="submission" date="2025-09" db="UniProtKB">
        <authorList>
            <consortium name="Ensembl"/>
        </authorList>
    </citation>
    <scope>IDENTIFICATION</scope>
</reference>
<keyword evidence="2" id="KW-1015">Disulfide bond</keyword>
<keyword evidence="6" id="KW-1185">Reference proteome</keyword>
<evidence type="ECO:0000256" key="1">
    <source>
        <dbReference type="ARBA" id="ARBA00022729"/>
    </source>
</evidence>
<protein>
    <recommendedName>
        <fullName evidence="4">Ig-like domain-containing protein</fullName>
    </recommendedName>
</protein>
<feature type="domain" description="Ig-like" evidence="4">
    <location>
        <begin position="26"/>
        <end position="106"/>
    </location>
</feature>
<sequence>SPCLWLSRLRGAACLGWASTEVYPKPSISVSPGELLSRGENNITIECQAPKHAPGLTFLLFKSGDLRAVQKAKGDRSGANFTFSGLRLEDAANYTCKYSLNSPTLSEPSDPLELVVAGEFSLACQVPVLCFRD</sequence>
<dbReference type="InterPro" id="IPR007110">
    <property type="entry name" value="Ig-like_dom"/>
</dbReference>
<keyword evidence="3" id="KW-0393">Immunoglobulin domain</keyword>
<dbReference type="Pfam" id="PF13927">
    <property type="entry name" value="Ig_3"/>
    <property type="match status" value="1"/>
</dbReference>
<evidence type="ECO:0000313" key="6">
    <source>
        <dbReference type="Proteomes" id="UP000694545"/>
    </source>
</evidence>